<dbReference type="InterPro" id="IPR012340">
    <property type="entry name" value="NA-bd_OB-fold"/>
</dbReference>
<name>A0A8J3Z2T3_9ACTN</name>
<gene>
    <name evidence="5" type="ORF">Vau01_017170</name>
</gene>
<protein>
    <submittedName>
        <fullName evidence="5">ABC transporter ATP-binding protein</fullName>
    </submittedName>
</protein>
<dbReference type="Pfam" id="PF00005">
    <property type="entry name" value="ABC_tran"/>
    <property type="match status" value="1"/>
</dbReference>
<dbReference type="InterPro" id="IPR003439">
    <property type="entry name" value="ABC_transporter-like_ATP-bd"/>
</dbReference>
<dbReference type="PANTHER" id="PTHR43875">
    <property type="entry name" value="MALTODEXTRIN IMPORT ATP-BINDING PROTEIN MSMX"/>
    <property type="match status" value="1"/>
</dbReference>
<dbReference type="Gene3D" id="3.40.50.300">
    <property type="entry name" value="P-loop containing nucleotide triphosphate hydrolases"/>
    <property type="match status" value="1"/>
</dbReference>
<reference evidence="5" key="1">
    <citation type="submission" date="2021-01" db="EMBL/GenBank/DDBJ databases">
        <title>Whole genome shotgun sequence of Virgisporangium aurantiacum NBRC 16421.</title>
        <authorList>
            <person name="Komaki H."/>
            <person name="Tamura T."/>
        </authorList>
    </citation>
    <scope>NUCLEOTIDE SEQUENCE</scope>
    <source>
        <strain evidence="5">NBRC 16421</strain>
    </source>
</reference>
<dbReference type="PROSITE" id="PS50893">
    <property type="entry name" value="ABC_TRANSPORTER_2"/>
    <property type="match status" value="1"/>
</dbReference>
<dbReference type="AlphaFoldDB" id="A0A8J3Z2T3"/>
<organism evidence="5 6">
    <name type="scientific">Virgisporangium aurantiacum</name>
    <dbReference type="NCBI Taxonomy" id="175570"/>
    <lineage>
        <taxon>Bacteria</taxon>
        <taxon>Bacillati</taxon>
        <taxon>Actinomycetota</taxon>
        <taxon>Actinomycetes</taxon>
        <taxon>Micromonosporales</taxon>
        <taxon>Micromonosporaceae</taxon>
        <taxon>Virgisporangium</taxon>
    </lineage>
</organism>
<dbReference type="Proteomes" id="UP000612585">
    <property type="component" value="Unassembled WGS sequence"/>
</dbReference>
<dbReference type="FunFam" id="3.40.50.300:FF:000042">
    <property type="entry name" value="Maltose/maltodextrin ABC transporter, ATP-binding protein"/>
    <property type="match status" value="1"/>
</dbReference>
<dbReference type="InterPro" id="IPR008995">
    <property type="entry name" value="Mo/tungstate-bd_C_term_dom"/>
</dbReference>
<evidence type="ECO:0000313" key="6">
    <source>
        <dbReference type="Proteomes" id="UP000612585"/>
    </source>
</evidence>
<evidence type="ECO:0000256" key="3">
    <source>
        <dbReference type="ARBA" id="ARBA00022840"/>
    </source>
</evidence>
<dbReference type="PANTHER" id="PTHR43875:SF14">
    <property type="entry name" value="ABC TRANSPORTER ATP-BINDING PROTEIN"/>
    <property type="match status" value="1"/>
</dbReference>
<keyword evidence="1" id="KW-0813">Transport</keyword>
<dbReference type="SMART" id="SM00382">
    <property type="entry name" value="AAA"/>
    <property type="match status" value="1"/>
</dbReference>
<keyword evidence="6" id="KW-1185">Reference proteome</keyword>
<dbReference type="Pfam" id="PF08402">
    <property type="entry name" value="TOBE_2"/>
    <property type="match status" value="1"/>
</dbReference>
<dbReference type="SUPFAM" id="SSF50331">
    <property type="entry name" value="MOP-like"/>
    <property type="match status" value="1"/>
</dbReference>
<dbReference type="InterPro" id="IPR013611">
    <property type="entry name" value="Transp-assoc_OB_typ2"/>
</dbReference>
<dbReference type="GO" id="GO:0016887">
    <property type="term" value="F:ATP hydrolysis activity"/>
    <property type="evidence" value="ECO:0007669"/>
    <property type="project" value="InterPro"/>
</dbReference>
<accession>A0A8J3Z2T3</accession>
<feature type="domain" description="ABC transporter" evidence="4">
    <location>
        <begin position="6"/>
        <end position="236"/>
    </location>
</feature>
<proteinExistence type="predicted"/>
<dbReference type="Gene3D" id="2.40.50.140">
    <property type="entry name" value="Nucleic acid-binding proteins"/>
    <property type="match status" value="1"/>
</dbReference>
<dbReference type="Gene3D" id="2.40.50.100">
    <property type="match status" value="1"/>
</dbReference>
<dbReference type="EMBL" id="BOPG01000011">
    <property type="protein sequence ID" value="GIJ54201.1"/>
    <property type="molecule type" value="Genomic_DNA"/>
</dbReference>
<dbReference type="InterPro" id="IPR017871">
    <property type="entry name" value="ABC_transporter-like_CS"/>
</dbReference>
<evidence type="ECO:0000259" key="4">
    <source>
        <dbReference type="PROSITE" id="PS50893"/>
    </source>
</evidence>
<dbReference type="InterPro" id="IPR003593">
    <property type="entry name" value="AAA+_ATPase"/>
</dbReference>
<sequence>MTFDQLRLEGVTRRFGSHDALTDLTLTIERGEFIALLGPSGCGKSTALNCLAGLLPLSSGQIWQDGTRLDPLPPERRGFGMVFQNYALFPHLSVRKNVAFGLQMRGLSRAEVRRRTDEAIRLVHLEDQTGKLPGQLSGGQQQRVAIARAVVLEPALVLMDEPLSNLDAKLRLEMRTEIRRLHQSLGLTTVYVTHDQEEALSMADRLVVLRGGRVQQIGTPEDLHTRPVNRHVADFMGFRNLLRLRADAAAAEGTGVVVEGDGVRLRGTTVGAVAAGATVVAAIRPEELSVVEDTTGDGVAATVEVVEYRGREFAVEARTGSGIQLNIRTSVRPVPGDKITVTADPEHLLVFPDDGDDT</sequence>
<dbReference type="RefSeq" id="WP_203988962.1">
    <property type="nucleotide sequence ID" value="NZ_BOPG01000011.1"/>
</dbReference>
<dbReference type="GO" id="GO:0005524">
    <property type="term" value="F:ATP binding"/>
    <property type="evidence" value="ECO:0007669"/>
    <property type="project" value="UniProtKB-KW"/>
</dbReference>
<keyword evidence="3 5" id="KW-0067">ATP-binding</keyword>
<dbReference type="InterPro" id="IPR027417">
    <property type="entry name" value="P-loop_NTPase"/>
</dbReference>
<dbReference type="GO" id="GO:0140359">
    <property type="term" value="F:ABC-type transporter activity"/>
    <property type="evidence" value="ECO:0007669"/>
    <property type="project" value="UniProtKB-ARBA"/>
</dbReference>
<dbReference type="InterPro" id="IPR047641">
    <property type="entry name" value="ABC_transpr_MalK/UgpC-like"/>
</dbReference>
<dbReference type="GO" id="GO:0055052">
    <property type="term" value="C:ATP-binding cassette (ABC) transporter complex, substrate-binding subunit-containing"/>
    <property type="evidence" value="ECO:0007669"/>
    <property type="project" value="TreeGrafter"/>
</dbReference>
<evidence type="ECO:0000256" key="2">
    <source>
        <dbReference type="ARBA" id="ARBA00022741"/>
    </source>
</evidence>
<evidence type="ECO:0000313" key="5">
    <source>
        <dbReference type="EMBL" id="GIJ54201.1"/>
    </source>
</evidence>
<dbReference type="SUPFAM" id="SSF52540">
    <property type="entry name" value="P-loop containing nucleoside triphosphate hydrolases"/>
    <property type="match status" value="1"/>
</dbReference>
<evidence type="ECO:0000256" key="1">
    <source>
        <dbReference type="ARBA" id="ARBA00022448"/>
    </source>
</evidence>
<comment type="caution">
    <text evidence="5">The sequence shown here is derived from an EMBL/GenBank/DDBJ whole genome shotgun (WGS) entry which is preliminary data.</text>
</comment>
<dbReference type="PROSITE" id="PS00211">
    <property type="entry name" value="ABC_TRANSPORTER_1"/>
    <property type="match status" value="1"/>
</dbReference>
<keyword evidence="2" id="KW-0547">Nucleotide-binding</keyword>